<feature type="region of interest" description="Disordered" evidence="1">
    <location>
        <begin position="175"/>
        <end position="195"/>
    </location>
</feature>
<dbReference type="Proteomes" id="UP000006552">
    <property type="component" value="Chromosome"/>
</dbReference>
<name>Q5P487_AROAE</name>
<dbReference type="AlphaFoldDB" id="Q5P487"/>
<evidence type="ECO:0000313" key="2">
    <source>
        <dbReference type="EMBL" id="CAI07876.1"/>
    </source>
</evidence>
<dbReference type="EMBL" id="CR555306">
    <property type="protein sequence ID" value="CAI07876.1"/>
    <property type="molecule type" value="Genomic_DNA"/>
</dbReference>
<accession>Q5P487</accession>
<gene>
    <name evidence="2" type="ORF">ebA3125</name>
</gene>
<organism evidence="2 3">
    <name type="scientific">Aromatoleum aromaticum (strain DSM 19018 / LMG 30748 / EbN1)</name>
    <name type="common">Azoarcus sp. (strain EbN1)</name>
    <dbReference type="NCBI Taxonomy" id="76114"/>
    <lineage>
        <taxon>Bacteria</taxon>
        <taxon>Pseudomonadati</taxon>
        <taxon>Pseudomonadota</taxon>
        <taxon>Betaproteobacteria</taxon>
        <taxon>Rhodocyclales</taxon>
        <taxon>Rhodocyclaceae</taxon>
        <taxon>Aromatoleum</taxon>
    </lineage>
</organism>
<dbReference type="HOGENOM" id="CLU_517450_0_0_4"/>
<evidence type="ECO:0000313" key="3">
    <source>
        <dbReference type="Proteomes" id="UP000006552"/>
    </source>
</evidence>
<keyword evidence="3" id="KW-1185">Reference proteome</keyword>
<dbReference type="KEGG" id="eba:ebA3125"/>
<dbReference type="STRING" id="76114.ebA3125"/>
<sequence>MVQARHAVLSVPRKRLSRFRPPRRARKPGAARRFLESKAAARAGWHGVPQSLARTGGRLSAGAVRLRQIGRAALIGLSVVTDALRKDPLQSRPVGTHVDRFVEPGIERFANRLQRALEMIATYLVARDGARIVVDRIGLHARAGRTLVPFTVPYPIAAEHRPALRIDTTIARGRRTQRGPGLFGTRASGREPSLDRREGLGSRIVLPVADPDRLVSRLPLCRKEPHAHRKGRRSMVHVQHRFQIVAHVDDRNVEAPEKDLARSIRCRHRQAIALEARRRRVAGLAAIHVVRAPRREIIQIAAGSAQDPETLALHLGDGLPGADTGIEAQELLDVDLPTLERPQAVLDSHVVPRDARIALRIGAVEILQILEIAPLHTPEHPSGKSVLDERKARVQHQWRQPAPADHAFSLTLGVRHPALTGQQGEPGRRRDGSRLALALVIVAGVETFDPLPVFGVVPQRIAAVGPVEVILQQFAIERPDGLGDHVGIRILRNRSIDQAGTVLRQQILLDRATGPAHADRILRFAI</sequence>
<reference evidence="2 3" key="1">
    <citation type="journal article" date="2005" name="Arch. Microbiol.">
        <title>The genome sequence of an anaerobic aromatic-degrading denitrifying bacterium, strain EbN1.</title>
        <authorList>
            <person name="Rabus R."/>
            <person name="Kube M."/>
            <person name="Heider J."/>
            <person name="Beck A."/>
            <person name="Heitmann K."/>
            <person name="Widdel F."/>
            <person name="Reinhardt R."/>
        </authorList>
    </citation>
    <scope>NUCLEOTIDE SEQUENCE [LARGE SCALE GENOMIC DNA]</scope>
    <source>
        <strain evidence="2 3">EbN1</strain>
    </source>
</reference>
<protein>
    <submittedName>
        <fullName evidence="2">Uncharacterized protein</fullName>
    </submittedName>
</protein>
<evidence type="ECO:0000256" key="1">
    <source>
        <dbReference type="SAM" id="MobiDB-lite"/>
    </source>
</evidence>
<proteinExistence type="predicted"/>